<dbReference type="EMBL" id="JACHMF010000001">
    <property type="protein sequence ID" value="MBB4692276.1"/>
    <property type="molecule type" value="Genomic_DNA"/>
</dbReference>
<feature type="compositionally biased region" description="Gly residues" evidence="1">
    <location>
        <begin position="464"/>
        <end position="473"/>
    </location>
</feature>
<evidence type="ECO:0000313" key="3">
    <source>
        <dbReference type="Proteomes" id="UP000542742"/>
    </source>
</evidence>
<name>A0A7W7G329_9ACTN</name>
<dbReference type="AlphaFoldDB" id="A0A7W7G329"/>
<organism evidence="2 3">
    <name type="scientific">Paractinoplanes abujensis</name>
    <dbReference type="NCBI Taxonomy" id="882441"/>
    <lineage>
        <taxon>Bacteria</taxon>
        <taxon>Bacillati</taxon>
        <taxon>Actinomycetota</taxon>
        <taxon>Actinomycetes</taxon>
        <taxon>Micromonosporales</taxon>
        <taxon>Micromonosporaceae</taxon>
        <taxon>Paractinoplanes</taxon>
    </lineage>
</organism>
<sequence length="473" mass="51338">MRPDVRLTIYAIRTDGRTRIVLHRSLNGWGARLDEFWISALVSELNLVDVEPCLQNSPAWTELLLGLRVDVVEVGSEPRRLILKRCRKNGDVAAILGDVEESTTALLVVSAEHGDDNGVVRPAFSDLDLSRRDALTGNFLPVLRAAVEQLGLVRALQSRPEPASPREYTIGRRTVPRLSPAADATPGMILQRPGQALLAQIRFQDVRGAQVGHHNVQVNRFIVERRDRPLNFGQVLDDPKVREAMAALLAEPRNDVLRGRLIAALGHVSEADVRSDPLVLQAGYEGPGFWERLLAFDAQGLQVGDYNKQHNTFRYVVTGEPSAAALLHHNPRLAMVITDYLCPRKGRAGLGDVRQTIVEALNALPSDVGRALGTSFKSPGKSLLIARSDGVTVGENNRMKNSFEQRTRAGTATVRGLDRPVGDAPAHPMPDVPEIVVEPASPDTARHGNFGQVPGITPRHNPGTGIGGVGGIG</sequence>
<reference evidence="2 3" key="1">
    <citation type="submission" date="2020-08" db="EMBL/GenBank/DDBJ databases">
        <title>Sequencing the genomes of 1000 actinobacteria strains.</title>
        <authorList>
            <person name="Klenk H.-P."/>
        </authorList>
    </citation>
    <scope>NUCLEOTIDE SEQUENCE [LARGE SCALE GENOMIC DNA]</scope>
    <source>
        <strain evidence="2 3">DSM 45518</strain>
    </source>
</reference>
<gene>
    <name evidence="2" type="ORF">BKA14_002424</name>
</gene>
<dbReference type="RefSeq" id="WP_184951011.1">
    <property type="nucleotide sequence ID" value="NZ_BOMC01000079.1"/>
</dbReference>
<evidence type="ECO:0000256" key="1">
    <source>
        <dbReference type="SAM" id="MobiDB-lite"/>
    </source>
</evidence>
<protein>
    <submittedName>
        <fullName evidence="2">Uncharacterized protein</fullName>
    </submittedName>
</protein>
<comment type="caution">
    <text evidence="2">The sequence shown here is derived from an EMBL/GenBank/DDBJ whole genome shotgun (WGS) entry which is preliminary data.</text>
</comment>
<keyword evidence="3" id="KW-1185">Reference proteome</keyword>
<feature type="region of interest" description="Disordered" evidence="1">
    <location>
        <begin position="451"/>
        <end position="473"/>
    </location>
</feature>
<accession>A0A7W7G329</accession>
<dbReference type="Proteomes" id="UP000542742">
    <property type="component" value="Unassembled WGS sequence"/>
</dbReference>
<proteinExistence type="predicted"/>
<evidence type="ECO:0000313" key="2">
    <source>
        <dbReference type="EMBL" id="MBB4692276.1"/>
    </source>
</evidence>